<keyword evidence="1" id="KW-0472">Membrane</keyword>
<dbReference type="Proteomes" id="UP000078555">
    <property type="component" value="Unassembled WGS sequence"/>
</dbReference>
<dbReference type="Proteomes" id="UP000078550">
    <property type="component" value="Unassembled WGS sequence"/>
</dbReference>
<feature type="transmembrane region" description="Helical" evidence="1">
    <location>
        <begin position="41"/>
        <end position="64"/>
    </location>
</feature>
<evidence type="ECO:0000313" key="3">
    <source>
        <dbReference type="EMBL" id="SBT38264.1"/>
    </source>
</evidence>
<evidence type="ECO:0000313" key="2">
    <source>
        <dbReference type="EMBL" id="SBT33684.1"/>
    </source>
</evidence>
<evidence type="ECO:0000313" key="4">
    <source>
        <dbReference type="Proteomes" id="UP000078550"/>
    </source>
</evidence>
<reference evidence="2" key="2">
    <citation type="submission" date="2016-05" db="EMBL/GenBank/DDBJ databases">
        <authorList>
            <person name="Lavstsen T."/>
            <person name="Jespersen J.S."/>
        </authorList>
    </citation>
    <scope>NUCLEOTIDE SEQUENCE [LARGE SCALE GENOMIC DNA]</scope>
</reference>
<dbReference type="EMBL" id="FLRE01000065">
    <property type="protein sequence ID" value="SBT33684.1"/>
    <property type="molecule type" value="Genomic_DNA"/>
</dbReference>
<keyword evidence="5" id="KW-1185">Reference proteome</keyword>
<keyword evidence="1" id="KW-0812">Transmembrane</keyword>
<gene>
    <name evidence="3" type="ORF">POVWA1_037790</name>
    <name evidence="2" type="ORF">POVWA2_015960</name>
</gene>
<accession>A0A1A8YQI4</accession>
<evidence type="ECO:0000256" key="1">
    <source>
        <dbReference type="SAM" id="Phobius"/>
    </source>
</evidence>
<dbReference type="AlphaFoldDB" id="A0A1A8YQI4"/>
<evidence type="ECO:0000313" key="5">
    <source>
        <dbReference type="Proteomes" id="UP000078555"/>
    </source>
</evidence>
<proteinExistence type="predicted"/>
<protein>
    <submittedName>
        <fullName evidence="2">Uncharacterized protein</fullName>
    </submittedName>
</protein>
<sequence length="146" mass="16833">MLVFRGLHYTNFATKNGNTFERSLACKHDSRLGKRRTKRKGFLIFGLLPFLDSCQFLAALPFLAAAGKQSRLAFVCSWFMYSQVIWIAEEEDTLSSETSLVFPPYALHTPKNVHKVKKGPETKERIIHRMGKSFSTPKQQHRRFPL</sequence>
<name>A0A1A8YQI4_PLAOA</name>
<keyword evidence="1" id="KW-1133">Transmembrane helix</keyword>
<dbReference type="EMBL" id="FLRD01000107">
    <property type="protein sequence ID" value="SBT38264.1"/>
    <property type="molecule type" value="Genomic_DNA"/>
</dbReference>
<reference evidence="4 5" key="1">
    <citation type="submission" date="2016-05" db="EMBL/GenBank/DDBJ databases">
        <authorList>
            <person name="Naeem Raeece"/>
        </authorList>
    </citation>
    <scope>NUCLEOTIDE SEQUENCE [LARGE SCALE GENOMIC DNA]</scope>
</reference>
<organism evidence="2 4">
    <name type="scientific">Plasmodium ovale wallikeri</name>
    <dbReference type="NCBI Taxonomy" id="864142"/>
    <lineage>
        <taxon>Eukaryota</taxon>
        <taxon>Sar</taxon>
        <taxon>Alveolata</taxon>
        <taxon>Apicomplexa</taxon>
        <taxon>Aconoidasida</taxon>
        <taxon>Haemosporida</taxon>
        <taxon>Plasmodiidae</taxon>
        <taxon>Plasmodium</taxon>
        <taxon>Plasmodium (Plasmodium)</taxon>
    </lineage>
</organism>